<dbReference type="GO" id="GO:0016874">
    <property type="term" value="F:ligase activity"/>
    <property type="evidence" value="ECO:0007669"/>
    <property type="project" value="UniProtKB-KW"/>
</dbReference>
<accession>A0A562URJ0</accession>
<dbReference type="OrthoDB" id="580775at2"/>
<dbReference type="InterPro" id="IPR053158">
    <property type="entry name" value="CapK_Type1_Caps_Biosynth"/>
</dbReference>
<dbReference type="SUPFAM" id="SSF56801">
    <property type="entry name" value="Acetyl-CoA synthetase-like"/>
    <property type="match status" value="1"/>
</dbReference>
<reference evidence="1 2" key="1">
    <citation type="journal article" date="2013" name="Stand. Genomic Sci.">
        <title>Genomic Encyclopedia of Type Strains, Phase I: The one thousand microbial genomes (KMG-I) project.</title>
        <authorList>
            <person name="Kyrpides N.C."/>
            <person name="Woyke T."/>
            <person name="Eisen J.A."/>
            <person name="Garrity G."/>
            <person name="Lilburn T.G."/>
            <person name="Beck B.J."/>
            <person name="Whitman W.B."/>
            <person name="Hugenholtz P."/>
            <person name="Klenk H.P."/>
        </authorList>
    </citation>
    <scope>NUCLEOTIDE SEQUENCE [LARGE SCALE GENOMIC DNA]</scope>
    <source>
        <strain evidence="1 2">DSM 45044</strain>
    </source>
</reference>
<comment type="caution">
    <text evidence="1">The sequence shown here is derived from an EMBL/GenBank/DDBJ whole genome shotgun (WGS) entry which is preliminary data.</text>
</comment>
<evidence type="ECO:0000313" key="2">
    <source>
        <dbReference type="Proteomes" id="UP000321617"/>
    </source>
</evidence>
<dbReference type="PANTHER" id="PTHR36932">
    <property type="entry name" value="CAPSULAR POLYSACCHARIDE BIOSYNTHESIS PROTEIN"/>
    <property type="match status" value="1"/>
</dbReference>
<dbReference type="PANTHER" id="PTHR36932:SF1">
    <property type="entry name" value="CAPSULAR POLYSACCHARIDE BIOSYNTHESIS PROTEIN"/>
    <property type="match status" value="1"/>
</dbReference>
<name>A0A562URJ0_9ACTN</name>
<dbReference type="RefSeq" id="WP_147142583.1">
    <property type="nucleotide sequence ID" value="NZ_BAABIJ010000004.1"/>
</dbReference>
<keyword evidence="1" id="KW-0436">Ligase</keyword>
<sequence length="458" mass="49965">MFRYPTTNPLRLLWDARRARLGGEPAIARRRTDRLAALVAHARDRSPFYRRLYSGLPETVTDVETLPVTDKTTLMANFDDWLCTPHLTSRDVRDFVDDASSVGRLLDDRFIVTTTSGTTGVGGVFIQDDHARAVTAAMAARMVGSLVSPGDVVKILRDGRRTAFVVPHGGHFASTTAATRMSTGRDATVKVFSVHEPLPTLVEGLNRFRPAVLLPYATTGALLAAEAEAGRLRIDPALVMLSAEGLAPSEYDRIGRAFDAPVGHSWAANEVPFLSYNCHHRWLHVNADWVIAEPVDADHRPVPKGRTSHTVLVTNLANRVQPILRYDLGDSVLMRPDPCECGDPLPAVRVQGRAAEVLTFDAPTGRPVTITPLVLTTLIERVPGVELFQVLQTAPTVLRIRLRPASGRDPEAVWTAVRTDLTGLLASHGLPHVAVEPAPEPPQPTTGGKYRTVIPLPR</sequence>
<proteinExistence type="predicted"/>
<organism evidence="1 2">
    <name type="scientific">Stackebrandtia albiflava</name>
    <dbReference type="NCBI Taxonomy" id="406432"/>
    <lineage>
        <taxon>Bacteria</taxon>
        <taxon>Bacillati</taxon>
        <taxon>Actinomycetota</taxon>
        <taxon>Actinomycetes</taxon>
        <taxon>Glycomycetales</taxon>
        <taxon>Glycomycetaceae</taxon>
        <taxon>Stackebrandtia</taxon>
    </lineage>
</organism>
<keyword evidence="2" id="KW-1185">Reference proteome</keyword>
<dbReference type="AlphaFoldDB" id="A0A562URJ0"/>
<dbReference type="EMBL" id="VLLL01000008">
    <property type="protein sequence ID" value="TWJ08232.1"/>
    <property type="molecule type" value="Genomic_DNA"/>
</dbReference>
<evidence type="ECO:0000313" key="1">
    <source>
        <dbReference type="EMBL" id="TWJ08232.1"/>
    </source>
</evidence>
<dbReference type="Gene3D" id="3.40.50.12780">
    <property type="entry name" value="N-terminal domain of ligase-like"/>
    <property type="match status" value="1"/>
</dbReference>
<gene>
    <name evidence="1" type="ORF">LX16_4457</name>
</gene>
<dbReference type="Proteomes" id="UP000321617">
    <property type="component" value="Unassembled WGS sequence"/>
</dbReference>
<protein>
    <submittedName>
        <fullName evidence="1">Phenylacetate-coenzyme A ligase PaaK-like adenylate-forming protein</fullName>
    </submittedName>
</protein>
<dbReference type="InterPro" id="IPR042099">
    <property type="entry name" value="ANL_N_sf"/>
</dbReference>